<dbReference type="InterPro" id="IPR050259">
    <property type="entry name" value="SDR"/>
</dbReference>
<evidence type="ECO:0000313" key="3">
    <source>
        <dbReference type="Proteomes" id="UP000192527"/>
    </source>
</evidence>
<dbReference type="Gene3D" id="3.40.50.720">
    <property type="entry name" value="NAD(P)-binding Rossmann-like Domain"/>
    <property type="match status" value="1"/>
</dbReference>
<keyword evidence="3" id="KW-1185">Reference proteome</keyword>
<organism evidence="2 3">
    <name type="scientific">Halobacillus mangrovi</name>
    <dbReference type="NCBI Taxonomy" id="402384"/>
    <lineage>
        <taxon>Bacteria</taxon>
        <taxon>Bacillati</taxon>
        <taxon>Bacillota</taxon>
        <taxon>Bacilli</taxon>
        <taxon>Bacillales</taxon>
        <taxon>Bacillaceae</taxon>
        <taxon>Halobacillus</taxon>
    </lineage>
</organism>
<dbReference type="CDD" id="cd05233">
    <property type="entry name" value="SDR_c"/>
    <property type="match status" value="1"/>
</dbReference>
<dbReference type="PANTHER" id="PTHR42879:SF2">
    <property type="entry name" value="3-OXOACYL-[ACYL-CARRIER-PROTEIN] REDUCTASE FABG"/>
    <property type="match status" value="1"/>
</dbReference>
<sequence length="238" mass="26080">MSKRCLVIGASGEIGAAIVKRLAEAGYRVGVQFYSNYLAIEDLKSQIPTDQWEGAYQGDLGSSEGIREFLSILPNSWDAIVFSGGHLWKGLFQDMNEEDMDALYHVHTKAPWMITRHLLPAMIRMKRGNIVLISSIFGEEGASMEVAYSSVKASQLGFVKGLAKEVAPSGIRVNAITPGLINTKMNLELDVEELRVLEEDIPLGRSGTTREVADAVCFLLSEQSSYITGHSLKVNGGW</sequence>
<dbReference type="PANTHER" id="PTHR42879">
    <property type="entry name" value="3-OXOACYL-(ACYL-CARRIER-PROTEIN) REDUCTASE"/>
    <property type="match status" value="1"/>
</dbReference>
<dbReference type="SUPFAM" id="SSF51735">
    <property type="entry name" value="NAD(P)-binding Rossmann-fold domains"/>
    <property type="match status" value="1"/>
</dbReference>
<dbReference type="Proteomes" id="UP000192527">
    <property type="component" value="Chromosome"/>
</dbReference>
<dbReference type="PRINTS" id="PR00081">
    <property type="entry name" value="GDHRDH"/>
</dbReference>
<reference evidence="2 3" key="1">
    <citation type="submission" date="2017-04" db="EMBL/GenBank/DDBJ databases">
        <title>The whole genome sequencing and assembly of Halobacillus mangrovi strain.</title>
        <authorList>
            <person name="Lee S.-J."/>
            <person name="Park M.-K."/>
            <person name="Kim J.-Y."/>
            <person name="Lee Y.-J."/>
            <person name="Yi H."/>
            <person name="Bahn Y.-S."/>
            <person name="Kim J.F."/>
            <person name="Lee D.-W."/>
        </authorList>
    </citation>
    <scope>NUCLEOTIDE SEQUENCE [LARGE SCALE GENOMIC DNA]</scope>
    <source>
        <strain evidence="2 3">KTB 131</strain>
    </source>
</reference>
<dbReference type="STRING" id="402384.HM131_11585"/>
<dbReference type="OrthoDB" id="9803333at2"/>
<dbReference type="InterPro" id="IPR002347">
    <property type="entry name" value="SDR_fam"/>
</dbReference>
<gene>
    <name evidence="2" type="ORF">HM131_11585</name>
</gene>
<dbReference type="Pfam" id="PF13561">
    <property type="entry name" value="adh_short_C2"/>
    <property type="match status" value="1"/>
</dbReference>
<evidence type="ECO:0000313" key="2">
    <source>
        <dbReference type="EMBL" id="ARI77443.1"/>
    </source>
</evidence>
<dbReference type="NCBIfam" id="NF047420">
    <property type="entry name" value="EF_P_mod_YmfI"/>
    <property type="match status" value="1"/>
</dbReference>
<dbReference type="KEGG" id="hmn:HM131_11585"/>
<comment type="similarity">
    <text evidence="1">Belongs to the short-chain dehydrogenases/reductases (SDR) family.</text>
</comment>
<dbReference type="InterPro" id="IPR036291">
    <property type="entry name" value="NAD(P)-bd_dom_sf"/>
</dbReference>
<evidence type="ECO:0000256" key="1">
    <source>
        <dbReference type="ARBA" id="ARBA00006484"/>
    </source>
</evidence>
<proteinExistence type="inferred from homology"/>
<name>A0A1W5ZVY1_9BACI</name>
<dbReference type="RefSeq" id="WP_085029909.1">
    <property type="nucleotide sequence ID" value="NZ_CP020772.1"/>
</dbReference>
<dbReference type="EMBL" id="CP020772">
    <property type="protein sequence ID" value="ARI77443.1"/>
    <property type="molecule type" value="Genomic_DNA"/>
</dbReference>
<accession>A0A1W5ZVY1</accession>
<dbReference type="AlphaFoldDB" id="A0A1W5ZVY1"/>
<protein>
    <submittedName>
        <fullName evidence="2">3-ketoacyl-ACP reductase</fullName>
    </submittedName>
</protein>